<evidence type="ECO:0000256" key="1">
    <source>
        <dbReference type="SAM" id="MobiDB-lite"/>
    </source>
</evidence>
<dbReference type="Pfam" id="PF10544">
    <property type="entry name" value="T5orf172"/>
    <property type="match status" value="1"/>
</dbReference>
<feature type="region of interest" description="Disordered" evidence="1">
    <location>
        <begin position="282"/>
        <end position="313"/>
    </location>
</feature>
<dbReference type="SMART" id="SM00974">
    <property type="entry name" value="T5orf172"/>
    <property type="match status" value="1"/>
</dbReference>
<protein>
    <recommendedName>
        <fullName evidence="2">Bacteriophage T5 Orf172 DNA-binding domain-containing protein</fullName>
    </recommendedName>
</protein>
<name>A0AAD5RHJ4_9PEZI</name>
<dbReference type="Proteomes" id="UP001201980">
    <property type="component" value="Unassembled WGS sequence"/>
</dbReference>
<feature type="compositionally biased region" description="Polar residues" evidence="1">
    <location>
        <begin position="156"/>
        <end position="168"/>
    </location>
</feature>
<feature type="region of interest" description="Disordered" evidence="1">
    <location>
        <begin position="235"/>
        <end position="262"/>
    </location>
</feature>
<sequence>MPFIENTPESLLGRTDSLDPKTTCHGITGSGRPCRRPLGESTLSAPQLRKSKRAPTDLADPTLYCWQHRDQAARRTASSPGPRISHSGRRRSSIDTLTERLGLTGIGDTRHEGRPAAPAKKKTFTFCCCFTIPVPTLEEEDVELPPRPRPQPIQPATQYTPGRPSSLNHLKPSSAPAGRVSTSSRKSRRSHHAALIPSTASAETTDQLLSELAKPISAKDDPGYIYMFWLIPESESEPSPRETSRSLLSPPASLPFGGRERRPSDVVSAFANTAFDFWEDLANDSDEEGGPTAGRDVPRNAERDRKKRVEGKKEGKKTILLKIGRAINVQRRLNEWTRQCGYVLRLIRYYPYIPSGSPGATPRKMPHSHKVERLIHIELGGAGLRVLDGDKCDACGREHREWFEVEATRNAIREVDDIVKRWVIWDEGVI</sequence>
<dbReference type="PANTHER" id="PTHR28094">
    <property type="entry name" value="MEIOTICALLY UP-REGULATED GENE 113 PROTEIN"/>
    <property type="match status" value="1"/>
</dbReference>
<dbReference type="AlphaFoldDB" id="A0AAD5RHJ4"/>
<gene>
    <name evidence="3" type="ORF">MKZ38_007896</name>
</gene>
<organism evidence="3 4">
    <name type="scientific">Zalerion maritima</name>
    <dbReference type="NCBI Taxonomy" id="339359"/>
    <lineage>
        <taxon>Eukaryota</taxon>
        <taxon>Fungi</taxon>
        <taxon>Dikarya</taxon>
        <taxon>Ascomycota</taxon>
        <taxon>Pezizomycotina</taxon>
        <taxon>Sordariomycetes</taxon>
        <taxon>Lulworthiomycetidae</taxon>
        <taxon>Lulworthiales</taxon>
        <taxon>Lulworthiaceae</taxon>
        <taxon>Zalerion</taxon>
    </lineage>
</organism>
<comment type="caution">
    <text evidence="3">The sequence shown here is derived from an EMBL/GenBank/DDBJ whole genome shotgun (WGS) entry which is preliminary data.</text>
</comment>
<evidence type="ECO:0000313" key="3">
    <source>
        <dbReference type="EMBL" id="KAJ2894169.1"/>
    </source>
</evidence>
<evidence type="ECO:0000313" key="4">
    <source>
        <dbReference type="Proteomes" id="UP001201980"/>
    </source>
</evidence>
<dbReference type="InterPro" id="IPR053006">
    <property type="entry name" value="Meiosis_regulatory"/>
</dbReference>
<keyword evidence="4" id="KW-1185">Reference proteome</keyword>
<dbReference type="EMBL" id="JAKWBI020000521">
    <property type="protein sequence ID" value="KAJ2894169.1"/>
    <property type="molecule type" value="Genomic_DNA"/>
</dbReference>
<feature type="compositionally biased region" description="Low complexity" evidence="1">
    <location>
        <begin position="245"/>
        <end position="255"/>
    </location>
</feature>
<feature type="region of interest" description="Disordered" evidence="1">
    <location>
        <begin position="70"/>
        <end position="117"/>
    </location>
</feature>
<dbReference type="InterPro" id="IPR018306">
    <property type="entry name" value="Phage_T5_Orf172_DNA-bd"/>
</dbReference>
<feature type="region of interest" description="Disordered" evidence="1">
    <location>
        <begin position="139"/>
        <end position="201"/>
    </location>
</feature>
<reference evidence="3" key="1">
    <citation type="submission" date="2022-07" db="EMBL/GenBank/DDBJ databases">
        <title>Draft genome sequence of Zalerion maritima ATCC 34329, a (micro)plastics degrading marine fungus.</title>
        <authorList>
            <person name="Paco A."/>
            <person name="Goncalves M.F.M."/>
            <person name="Rocha-Santos T.A.P."/>
            <person name="Alves A."/>
        </authorList>
    </citation>
    <scope>NUCLEOTIDE SEQUENCE</scope>
    <source>
        <strain evidence="3">ATCC 34329</strain>
    </source>
</reference>
<dbReference type="PANTHER" id="PTHR28094:SF2">
    <property type="entry name" value="BACTERIOPHAGE T5 ORF172 DNA-BINDING DOMAIN-CONTAINING PROTEIN"/>
    <property type="match status" value="1"/>
</dbReference>
<proteinExistence type="predicted"/>
<accession>A0AAD5RHJ4</accession>
<feature type="domain" description="Bacteriophage T5 Orf172 DNA-binding" evidence="2">
    <location>
        <begin position="315"/>
        <end position="415"/>
    </location>
</feature>
<evidence type="ECO:0000259" key="2">
    <source>
        <dbReference type="SMART" id="SM00974"/>
    </source>
</evidence>
<feature type="region of interest" description="Disordered" evidence="1">
    <location>
        <begin position="1"/>
        <end position="54"/>
    </location>
</feature>